<keyword evidence="4" id="KW-1185">Reference proteome</keyword>
<reference evidence="3 4" key="1">
    <citation type="submission" date="2016-10" db="EMBL/GenBank/DDBJ databases">
        <title>Genome sequence of Streptomyces gilvigriseus MUSC 26.</title>
        <authorList>
            <person name="Lee L.-H."/>
            <person name="Ser H.-L."/>
        </authorList>
    </citation>
    <scope>NUCLEOTIDE SEQUENCE [LARGE SCALE GENOMIC DNA]</scope>
    <source>
        <strain evidence="3 4">MUSC 26</strain>
    </source>
</reference>
<feature type="compositionally biased region" description="Low complexity" evidence="1">
    <location>
        <begin position="560"/>
        <end position="574"/>
    </location>
</feature>
<feature type="region of interest" description="Disordered" evidence="1">
    <location>
        <begin position="522"/>
        <end position="574"/>
    </location>
</feature>
<feature type="compositionally biased region" description="Gly residues" evidence="1">
    <location>
        <begin position="426"/>
        <end position="435"/>
    </location>
</feature>
<evidence type="ECO:0000313" key="3">
    <source>
        <dbReference type="EMBL" id="OIV37300.1"/>
    </source>
</evidence>
<evidence type="ECO:0000259" key="2">
    <source>
        <dbReference type="Pfam" id="PF19190"/>
    </source>
</evidence>
<organism evidence="3 4">
    <name type="scientific">Mangrovactinospora gilvigrisea</name>
    <dbReference type="NCBI Taxonomy" id="1428644"/>
    <lineage>
        <taxon>Bacteria</taxon>
        <taxon>Bacillati</taxon>
        <taxon>Actinomycetota</taxon>
        <taxon>Actinomycetes</taxon>
        <taxon>Kitasatosporales</taxon>
        <taxon>Streptomycetaceae</taxon>
        <taxon>Mangrovactinospora</taxon>
    </lineage>
</organism>
<dbReference type="InterPro" id="IPR024361">
    <property type="entry name" value="BACON"/>
</dbReference>
<evidence type="ECO:0000256" key="1">
    <source>
        <dbReference type="SAM" id="MobiDB-lite"/>
    </source>
</evidence>
<dbReference type="AlphaFoldDB" id="A0A1J7C6Z0"/>
<evidence type="ECO:0000313" key="4">
    <source>
        <dbReference type="Proteomes" id="UP000243342"/>
    </source>
</evidence>
<feature type="compositionally biased region" description="Low complexity" evidence="1">
    <location>
        <begin position="318"/>
        <end position="328"/>
    </location>
</feature>
<dbReference type="STRING" id="1428644.BIV57_11660"/>
<dbReference type="EMBL" id="MLCF01000057">
    <property type="protein sequence ID" value="OIV37300.1"/>
    <property type="molecule type" value="Genomic_DNA"/>
</dbReference>
<accession>A0A1J7C6Z0</accession>
<feature type="compositionally biased region" description="Low complexity" evidence="1">
    <location>
        <begin position="30"/>
        <end position="49"/>
    </location>
</feature>
<dbReference type="Proteomes" id="UP000243342">
    <property type="component" value="Unassembled WGS sequence"/>
</dbReference>
<feature type="region of interest" description="Disordered" evidence="1">
    <location>
        <begin position="404"/>
        <end position="451"/>
    </location>
</feature>
<feature type="compositionally biased region" description="Basic residues" evidence="1">
    <location>
        <begin position="290"/>
        <end position="311"/>
    </location>
</feature>
<sequence length="574" mass="57708">MQAHARTGRPGGRLGDRLASDDAAGTGTEGSADGTSGDAPDGSSPGPSDGESRVRAAYAVCADGLFTYCLSVLSDHEAAAAASSRVLRLAVEHHGVLADERLLRAWLYALARDECLRRLAAVGGDPAALTRAAAVAEPGERRRRRAELGLLSWPEAAGLSARQREALELAVRHGLEPDEVAAVLGMADSGPTGARELLAGAASEVERTRATLAVAESGGCPGLTRIADSRTGLVGAALRRELVRHAEGCARCAALREAGVAAGAPAEPLPVIAAPEEARGDGGPASTRARLARRAGRRGRLARRAGRRGRRGGGAGTDSGAAEEGAAAPEFDRRGFPVRRPARGAFRGPGGRPVLRRALVMTATLLLVAAPLVVLWAVDRSFRLSDDPPEVSIFRARVGVSSADRVGDVSGDSPLEHGTGAAASAGSGGSSGGPDGTATATPSASASSSAGASGAGRLALSAVVSGGRTVVTLRNGGDAAVDWRAVPRAGSAVWLAVQPSSGRVAPGGAVRVVISADREAAPAGQWSAEVEFPPSGRSVTVSGEGRSAPPTEPPTPTPTPSAASPTPSGSPSAR</sequence>
<feature type="compositionally biased region" description="Low complexity" evidence="1">
    <location>
        <begin position="436"/>
        <end position="451"/>
    </location>
</feature>
<feature type="domain" description="BACON" evidence="2">
    <location>
        <begin position="469"/>
        <end position="524"/>
    </location>
</feature>
<comment type="caution">
    <text evidence="3">The sequence shown here is derived from an EMBL/GenBank/DDBJ whole genome shotgun (WGS) entry which is preliminary data.</text>
</comment>
<feature type="compositionally biased region" description="Pro residues" evidence="1">
    <location>
        <begin position="550"/>
        <end position="559"/>
    </location>
</feature>
<name>A0A1J7C6Z0_9ACTN</name>
<dbReference type="Pfam" id="PF19190">
    <property type="entry name" value="BACON_2"/>
    <property type="match status" value="1"/>
</dbReference>
<gene>
    <name evidence="3" type="ORF">BIV57_11660</name>
</gene>
<protein>
    <recommendedName>
        <fullName evidence="2">BACON domain-containing protein</fullName>
    </recommendedName>
</protein>
<feature type="region of interest" description="Disordered" evidence="1">
    <location>
        <begin position="1"/>
        <end position="51"/>
    </location>
</feature>
<proteinExistence type="predicted"/>
<feature type="region of interest" description="Disordered" evidence="1">
    <location>
        <begin position="275"/>
        <end position="334"/>
    </location>
</feature>